<dbReference type="PROSITE" id="PS50110">
    <property type="entry name" value="RESPONSE_REGULATORY"/>
    <property type="match status" value="1"/>
</dbReference>
<evidence type="ECO:0000259" key="2">
    <source>
        <dbReference type="PROSITE" id="PS50110"/>
    </source>
</evidence>
<dbReference type="InterPro" id="IPR036388">
    <property type="entry name" value="WH-like_DNA-bd_sf"/>
</dbReference>
<proteinExistence type="predicted"/>
<dbReference type="AlphaFoldDB" id="A0A6J7H3A7"/>
<dbReference type="PANTHER" id="PTHR43214">
    <property type="entry name" value="TWO-COMPONENT RESPONSE REGULATOR"/>
    <property type="match status" value="1"/>
</dbReference>
<dbReference type="Gene3D" id="1.10.10.10">
    <property type="entry name" value="Winged helix-like DNA-binding domain superfamily/Winged helix DNA-binding domain"/>
    <property type="match status" value="1"/>
</dbReference>
<keyword evidence="1" id="KW-0238">DNA-binding</keyword>
<dbReference type="EMBL" id="CAFBMR010000036">
    <property type="protein sequence ID" value="CAB4914312.1"/>
    <property type="molecule type" value="Genomic_DNA"/>
</dbReference>
<dbReference type="GO" id="GO:0006352">
    <property type="term" value="P:DNA-templated transcription initiation"/>
    <property type="evidence" value="ECO:0007669"/>
    <property type="project" value="InterPro"/>
</dbReference>
<dbReference type="GO" id="GO:0003677">
    <property type="term" value="F:DNA binding"/>
    <property type="evidence" value="ECO:0007669"/>
    <property type="project" value="UniProtKB-KW"/>
</dbReference>
<dbReference type="Pfam" id="PF08281">
    <property type="entry name" value="Sigma70_r4_2"/>
    <property type="match status" value="1"/>
</dbReference>
<dbReference type="InterPro" id="IPR039420">
    <property type="entry name" value="WalR-like"/>
</dbReference>
<dbReference type="InterPro" id="IPR001789">
    <property type="entry name" value="Sig_transdc_resp-reg_receiver"/>
</dbReference>
<evidence type="ECO:0000313" key="3">
    <source>
        <dbReference type="EMBL" id="CAB4914312.1"/>
    </source>
</evidence>
<dbReference type="SMART" id="SM00448">
    <property type="entry name" value="REC"/>
    <property type="match status" value="1"/>
</dbReference>
<sequence length="212" mass="22657">MAAAIRVAVIEDHPLFRDALRARISAIAPNAEFAYEGASIADALVEHARSPIDCVILDLDLGDSRSPVTNTSELVDAGCKVLIVSALANPATVRASLRVGALGFVSKQSESADFASAFMLTLEGEPSTSPDVAAILAEDETVSVPLTERERTAMVLYASGLTIDAVARRMDVKPATAQEYIKRVREKYLKVGTAIPSKTDLYRKARDEGLVP</sequence>
<feature type="domain" description="Response regulatory" evidence="2">
    <location>
        <begin position="6"/>
        <end position="122"/>
    </location>
</feature>
<dbReference type="SUPFAM" id="SSF46894">
    <property type="entry name" value="C-terminal effector domain of the bipartite response regulators"/>
    <property type="match status" value="1"/>
</dbReference>
<accession>A0A6J7H3A7</accession>
<protein>
    <submittedName>
        <fullName evidence="3">Unannotated protein</fullName>
    </submittedName>
</protein>
<dbReference type="InterPro" id="IPR016032">
    <property type="entry name" value="Sig_transdc_resp-reg_C-effctor"/>
</dbReference>
<dbReference type="Pfam" id="PF00072">
    <property type="entry name" value="Response_reg"/>
    <property type="match status" value="1"/>
</dbReference>
<dbReference type="Gene3D" id="3.40.50.2300">
    <property type="match status" value="1"/>
</dbReference>
<dbReference type="InterPro" id="IPR013249">
    <property type="entry name" value="RNA_pol_sigma70_r4_t2"/>
</dbReference>
<dbReference type="GO" id="GO:0016987">
    <property type="term" value="F:sigma factor activity"/>
    <property type="evidence" value="ECO:0007669"/>
    <property type="project" value="InterPro"/>
</dbReference>
<evidence type="ECO:0000256" key="1">
    <source>
        <dbReference type="ARBA" id="ARBA00023125"/>
    </source>
</evidence>
<gene>
    <name evidence="3" type="ORF">UFOPK3610_01022</name>
</gene>
<dbReference type="SUPFAM" id="SSF52172">
    <property type="entry name" value="CheY-like"/>
    <property type="match status" value="1"/>
</dbReference>
<organism evidence="3">
    <name type="scientific">freshwater metagenome</name>
    <dbReference type="NCBI Taxonomy" id="449393"/>
    <lineage>
        <taxon>unclassified sequences</taxon>
        <taxon>metagenomes</taxon>
        <taxon>ecological metagenomes</taxon>
    </lineage>
</organism>
<dbReference type="SMART" id="SM00421">
    <property type="entry name" value="HTH_LUXR"/>
    <property type="match status" value="1"/>
</dbReference>
<name>A0A6J7H3A7_9ZZZZ</name>
<dbReference type="InterPro" id="IPR011006">
    <property type="entry name" value="CheY-like_superfamily"/>
</dbReference>
<reference evidence="3" key="1">
    <citation type="submission" date="2020-05" db="EMBL/GenBank/DDBJ databases">
        <authorList>
            <person name="Chiriac C."/>
            <person name="Salcher M."/>
            <person name="Ghai R."/>
            <person name="Kavagutti S V."/>
        </authorList>
    </citation>
    <scope>NUCLEOTIDE SEQUENCE</scope>
</reference>
<dbReference type="InterPro" id="IPR000792">
    <property type="entry name" value="Tscrpt_reg_LuxR_C"/>
</dbReference>
<dbReference type="GO" id="GO:0000160">
    <property type="term" value="P:phosphorelay signal transduction system"/>
    <property type="evidence" value="ECO:0007669"/>
    <property type="project" value="InterPro"/>
</dbReference>